<proteinExistence type="predicted"/>
<organism evidence="1">
    <name type="scientific">uncultured Caudovirales phage</name>
    <dbReference type="NCBI Taxonomy" id="2100421"/>
    <lineage>
        <taxon>Viruses</taxon>
        <taxon>Duplodnaviria</taxon>
        <taxon>Heunggongvirae</taxon>
        <taxon>Uroviricota</taxon>
        <taxon>Caudoviricetes</taxon>
        <taxon>Peduoviridae</taxon>
        <taxon>Maltschvirus</taxon>
        <taxon>Maltschvirus maltsch</taxon>
    </lineage>
</organism>
<name>A0A6J5S1A0_9CAUD</name>
<gene>
    <name evidence="1" type="ORF">UFOVP1324_12</name>
</gene>
<sequence>MSQWNTNPIALTAGMVAGTAALLAAEPASGTMRVLRGIQSRSAGALELFFADAQATTAGAAGQGVPLAAGALMKFEGDIPFNGAIFLLGGTVAEYVVLIFG</sequence>
<accession>A0A6J5S1A0</accession>
<evidence type="ECO:0000313" key="1">
    <source>
        <dbReference type="EMBL" id="CAB4198785.1"/>
    </source>
</evidence>
<protein>
    <submittedName>
        <fullName evidence="1">Uncharacterized protein</fullName>
    </submittedName>
</protein>
<reference evidence="1" key="1">
    <citation type="submission" date="2020-05" db="EMBL/GenBank/DDBJ databases">
        <authorList>
            <person name="Chiriac C."/>
            <person name="Salcher M."/>
            <person name="Ghai R."/>
            <person name="Kavagutti S V."/>
        </authorList>
    </citation>
    <scope>NUCLEOTIDE SEQUENCE</scope>
</reference>
<dbReference type="EMBL" id="LR797273">
    <property type="protein sequence ID" value="CAB4198785.1"/>
    <property type="molecule type" value="Genomic_DNA"/>
</dbReference>